<dbReference type="PROSITE" id="PS50181">
    <property type="entry name" value="FBOX"/>
    <property type="match status" value="1"/>
</dbReference>
<dbReference type="OrthoDB" id="3047345at2759"/>
<dbReference type="InterPro" id="IPR001810">
    <property type="entry name" value="F-box_dom"/>
</dbReference>
<name>A0A8H7XUL5_PSICU</name>
<dbReference type="EMBL" id="JAFIQS010000009">
    <property type="protein sequence ID" value="KAG5165794.1"/>
    <property type="molecule type" value="Genomic_DNA"/>
</dbReference>
<sequence>MARAKRKSTANTTAATESPAPAEVPSDNDSDVQPVKKRRKTTKRAPTNRNRKPDDGPPALNNMPLDIYYEICATMEPMDVLNLSRTSSYIYHTLMADGSSGIWKNSLSLMSGIPDRPSDVTEAEYARLLFGADCYHCLKRLVNLHTSWSARVRLCTTCIHSVCAPKCSAPQQLEPYVPIFHVSEKKSMSSYYLKRTMTTWQKEYDAANDKNEWTQKKISERKAISVHQNQCRVWATLWEKELVVRRKQKIVARIEALGWGTKLAKIRNERDQPQNLTKVVKMCQKEVTEKDLLMLEPYINEHMTNVQKARVEREREYLARKTGDVLEDVIKTCAAVIPPNAFVPSLGDLAALPIVQDMFKDSATRTPDPKSELEVLREQFPEITVQLTHEMEEVLRGLVRSACGESYEFDSNTTPTKFLWYPRIAVHEHCKTRCDFDVCNRWNHNEVISFQKEDMLFLSKILSQFGFDPAVTTMADMNAADPILECVSCNNQHIGRCTMRWDMLAQHNAESHSGSGSLTPNLILLEGEEAAKVAHRLDEKFARHRASSYAVFCAHCKQRGNTAIIEKHVRSAHSIQNPTEADMIADLDWHVQSSLHWLWPPREEVDEETSPSLVPPV</sequence>
<feature type="region of interest" description="Disordered" evidence="1">
    <location>
        <begin position="1"/>
        <end position="61"/>
    </location>
</feature>
<evidence type="ECO:0000259" key="2">
    <source>
        <dbReference type="PROSITE" id="PS50181"/>
    </source>
</evidence>
<comment type="caution">
    <text evidence="3">The sequence shown here is derived from an EMBL/GenBank/DDBJ whole genome shotgun (WGS) entry which is preliminary data.</text>
</comment>
<accession>A0A8H7XUL5</accession>
<organism evidence="3">
    <name type="scientific">Psilocybe cubensis</name>
    <name type="common">Psychedelic mushroom</name>
    <name type="synonym">Stropharia cubensis</name>
    <dbReference type="NCBI Taxonomy" id="181762"/>
    <lineage>
        <taxon>Eukaryota</taxon>
        <taxon>Fungi</taxon>
        <taxon>Dikarya</taxon>
        <taxon>Basidiomycota</taxon>
        <taxon>Agaricomycotina</taxon>
        <taxon>Agaricomycetes</taxon>
        <taxon>Agaricomycetidae</taxon>
        <taxon>Agaricales</taxon>
        <taxon>Agaricineae</taxon>
        <taxon>Strophariaceae</taxon>
        <taxon>Psilocybe</taxon>
    </lineage>
</organism>
<evidence type="ECO:0000256" key="1">
    <source>
        <dbReference type="SAM" id="MobiDB-lite"/>
    </source>
</evidence>
<reference evidence="3" key="1">
    <citation type="submission" date="2021-02" db="EMBL/GenBank/DDBJ databases">
        <title>Psilocybe cubensis genome.</title>
        <authorList>
            <person name="Mckernan K.J."/>
            <person name="Crawford S."/>
            <person name="Trippe A."/>
            <person name="Kane L.T."/>
            <person name="Mclaughlin S."/>
        </authorList>
    </citation>
    <scope>NUCLEOTIDE SEQUENCE [LARGE SCALE GENOMIC DNA]</scope>
    <source>
        <strain evidence="3">MGC-MH-2018</strain>
    </source>
</reference>
<feature type="domain" description="F-box" evidence="2">
    <location>
        <begin position="57"/>
        <end position="106"/>
    </location>
</feature>
<protein>
    <recommendedName>
        <fullName evidence="2">F-box domain-containing protein</fullName>
    </recommendedName>
</protein>
<gene>
    <name evidence="3" type="ORF">JR316_009380</name>
</gene>
<dbReference type="AlphaFoldDB" id="A0A8H7XUL5"/>
<evidence type="ECO:0000313" key="3">
    <source>
        <dbReference type="EMBL" id="KAG5165794.1"/>
    </source>
</evidence>
<feature type="compositionally biased region" description="Low complexity" evidence="1">
    <location>
        <begin position="9"/>
        <end position="23"/>
    </location>
</feature>
<proteinExistence type="predicted"/>